<dbReference type="eggNOG" id="ENOG50330KP">
    <property type="taxonomic scope" value="Bacteria"/>
</dbReference>
<protein>
    <submittedName>
        <fullName evidence="1">Uncharacterized protein</fullName>
    </submittedName>
</protein>
<proteinExistence type="predicted"/>
<gene>
    <name evidence="1" type="ORF">IW19_04510</name>
</gene>
<organism evidence="1 2">
    <name type="scientific">Flavobacterium reichenbachii</name>
    <dbReference type="NCBI Taxonomy" id="362418"/>
    <lineage>
        <taxon>Bacteria</taxon>
        <taxon>Pseudomonadati</taxon>
        <taxon>Bacteroidota</taxon>
        <taxon>Flavobacteriia</taxon>
        <taxon>Flavobacteriales</taxon>
        <taxon>Flavobacteriaceae</taxon>
        <taxon>Flavobacterium</taxon>
    </lineage>
</organism>
<evidence type="ECO:0000313" key="1">
    <source>
        <dbReference type="EMBL" id="KFF04836.1"/>
    </source>
</evidence>
<evidence type="ECO:0000313" key="2">
    <source>
        <dbReference type="Proteomes" id="UP000028715"/>
    </source>
</evidence>
<dbReference type="RefSeq" id="WP_051892449.1">
    <property type="nucleotide sequence ID" value="NZ_JPRL01000001.1"/>
</dbReference>
<dbReference type="Proteomes" id="UP000028715">
    <property type="component" value="Unassembled WGS sequence"/>
</dbReference>
<reference evidence="1 2" key="1">
    <citation type="submission" date="2014-07" db="EMBL/GenBank/DDBJ databases">
        <title>Genome of Flavobacterium reichenbachii LMG 25512.</title>
        <authorList>
            <person name="Stropko S.J."/>
            <person name="Pipes S.E."/>
            <person name="Newman J.D."/>
        </authorList>
    </citation>
    <scope>NUCLEOTIDE SEQUENCE [LARGE SCALE GENOMIC DNA]</scope>
    <source>
        <strain evidence="1 2">LMG 25512</strain>
    </source>
</reference>
<comment type="caution">
    <text evidence="1">The sequence shown here is derived from an EMBL/GenBank/DDBJ whole genome shotgun (WGS) entry which is preliminary data.</text>
</comment>
<name>A0A085ZK72_9FLAO</name>
<sequence length="203" mass="23870">MNNENVKLLRNKISVPLNIALELLKKNNGDIELCEKEFHDDNIQKICDRTECDYETAKENYKICNWDITKAIERINQKLVIISTGKTTDSKIGFILWPENADGEAYKTEKRNDAFIPAENFDLILKEFQSVFPLRNPWNDLVEDEFDIMGSNFFDNKTCREIVEKINQIKNEDEKVQTFLKEFLIWLNDKLVYADYIVVYGNL</sequence>
<dbReference type="EMBL" id="JPRL01000001">
    <property type="protein sequence ID" value="KFF04836.1"/>
    <property type="molecule type" value="Genomic_DNA"/>
</dbReference>
<dbReference type="AlphaFoldDB" id="A0A085ZK72"/>
<dbReference type="OrthoDB" id="6703119at2"/>
<accession>A0A085ZK72</accession>
<keyword evidence="2" id="KW-1185">Reference proteome</keyword>